<dbReference type="PANTHER" id="PTHR11895:SF151">
    <property type="entry name" value="GLUTAMYL-TRNA(GLN) AMIDOTRANSFERASE SUBUNIT A"/>
    <property type="match status" value="1"/>
</dbReference>
<dbReference type="SUPFAM" id="SSF75304">
    <property type="entry name" value="Amidase signature (AS) enzymes"/>
    <property type="match status" value="1"/>
</dbReference>
<protein>
    <recommendedName>
        <fullName evidence="4 10">Glutamyl-tRNA(Gln) amidotransferase subunit A</fullName>
        <shortName evidence="10">Glu-ADT subunit A</shortName>
        <ecNumber evidence="3 10">6.3.5.7</ecNumber>
    </recommendedName>
</protein>
<name>A0ABS5U9F2_9BACT</name>
<dbReference type="PANTHER" id="PTHR11895">
    <property type="entry name" value="TRANSAMIDASE"/>
    <property type="match status" value="1"/>
</dbReference>
<proteinExistence type="inferred from homology"/>
<feature type="active site" description="Charge relay system" evidence="10">
    <location>
        <position position="153"/>
    </location>
</feature>
<dbReference type="Gene3D" id="3.90.1300.10">
    <property type="entry name" value="Amidase signature (AS) domain"/>
    <property type="match status" value="1"/>
</dbReference>
<dbReference type="RefSeq" id="WP_214299026.1">
    <property type="nucleotide sequence ID" value="NZ_JAHDYS010000009.1"/>
</dbReference>
<dbReference type="PROSITE" id="PS00571">
    <property type="entry name" value="AMIDASES"/>
    <property type="match status" value="1"/>
</dbReference>
<keyword evidence="6 10" id="KW-0547">Nucleotide-binding</keyword>
<feature type="domain" description="Amidase" evidence="11">
    <location>
        <begin position="24"/>
        <end position="466"/>
    </location>
</feature>
<dbReference type="EMBL" id="JAHDYS010000009">
    <property type="protein sequence ID" value="MBT1072274.1"/>
    <property type="molecule type" value="Genomic_DNA"/>
</dbReference>
<evidence type="ECO:0000256" key="5">
    <source>
        <dbReference type="ARBA" id="ARBA00022598"/>
    </source>
</evidence>
<reference evidence="12 13" key="1">
    <citation type="submission" date="2021-05" db="EMBL/GenBank/DDBJ databases">
        <title>The draft genome of Geobacter chapellei DSM 13688.</title>
        <authorList>
            <person name="Xu Z."/>
            <person name="Masuda Y."/>
            <person name="Itoh H."/>
            <person name="Senoo K."/>
        </authorList>
    </citation>
    <scope>NUCLEOTIDE SEQUENCE [LARGE SCALE GENOMIC DNA]</scope>
    <source>
        <strain evidence="12 13">DSM 13688</strain>
    </source>
</reference>
<dbReference type="HAMAP" id="MF_00120">
    <property type="entry name" value="GatA"/>
    <property type="match status" value="1"/>
</dbReference>
<gene>
    <name evidence="10 12" type="primary">gatA</name>
    <name evidence="12" type="ORF">KJB30_10790</name>
</gene>
<dbReference type="InterPro" id="IPR004412">
    <property type="entry name" value="GatA"/>
</dbReference>
<evidence type="ECO:0000256" key="3">
    <source>
        <dbReference type="ARBA" id="ARBA00012739"/>
    </source>
</evidence>
<comment type="function">
    <text evidence="10">Allows the formation of correctly charged Gln-tRNA(Gln) through the transamidation of misacylated Glu-tRNA(Gln) in organisms which lack glutaminyl-tRNA synthetase. The reaction takes place in the presence of glutamine and ATP through an activated gamma-phospho-Glu-tRNA(Gln).</text>
</comment>
<dbReference type="InterPro" id="IPR000120">
    <property type="entry name" value="Amidase"/>
</dbReference>
<dbReference type="Pfam" id="PF01425">
    <property type="entry name" value="Amidase"/>
    <property type="match status" value="1"/>
</dbReference>
<comment type="caution">
    <text evidence="12">The sequence shown here is derived from an EMBL/GenBank/DDBJ whole genome shotgun (WGS) entry which is preliminary data.</text>
</comment>
<organism evidence="12 13">
    <name type="scientific">Pelotalea chapellei</name>
    <dbReference type="NCBI Taxonomy" id="44671"/>
    <lineage>
        <taxon>Bacteria</taxon>
        <taxon>Pseudomonadati</taxon>
        <taxon>Thermodesulfobacteriota</taxon>
        <taxon>Desulfuromonadia</taxon>
        <taxon>Geobacterales</taxon>
        <taxon>Geobacteraceae</taxon>
        <taxon>Pelotalea</taxon>
    </lineage>
</organism>
<evidence type="ECO:0000256" key="4">
    <source>
        <dbReference type="ARBA" id="ARBA00014428"/>
    </source>
</evidence>
<dbReference type="InterPro" id="IPR023631">
    <property type="entry name" value="Amidase_dom"/>
</dbReference>
<comment type="similarity">
    <text evidence="1 10">Belongs to the amidase family. GatA subfamily.</text>
</comment>
<evidence type="ECO:0000259" key="11">
    <source>
        <dbReference type="Pfam" id="PF01425"/>
    </source>
</evidence>
<evidence type="ECO:0000313" key="12">
    <source>
        <dbReference type="EMBL" id="MBT1072274.1"/>
    </source>
</evidence>
<evidence type="ECO:0000256" key="6">
    <source>
        <dbReference type="ARBA" id="ARBA00022741"/>
    </source>
</evidence>
<dbReference type="EC" id="6.3.5.7" evidence="3 10"/>
<dbReference type="InterPro" id="IPR020556">
    <property type="entry name" value="Amidase_CS"/>
</dbReference>
<evidence type="ECO:0000256" key="7">
    <source>
        <dbReference type="ARBA" id="ARBA00022840"/>
    </source>
</evidence>
<evidence type="ECO:0000313" key="13">
    <source>
        <dbReference type="Proteomes" id="UP000784128"/>
    </source>
</evidence>
<keyword evidence="7 10" id="KW-0067">ATP-binding</keyword>
<dbReference type="InterPro" id="IPR036928">
    <property type="entry name" value="AS_sf"/>
</dbReference>
<keyword evidence="13" id="KW-1185">Reference proteome</keyword>
<dbReference type="NCBIfam" id="TIGR00132">
    <property type="entry name" value="gatA"/>
    <property type="match status" value="1"/>
</dbReference>
<accession>A0ABS5U9F2</accession>
<evidence type="ECO:0000256" key="10">
    <source>
        <dbReference type="HAMAP-Rule" id="MF_00120"/>
    </source>
</evidence>
<feature type="active site" description="Acyl-ester intermediate" evidence="10">
    <location>
        <position position="177"/>
    </location>
</feature>
<keyword evidence="5 10" id="KW-0436">Ligase</keyword>
<comment type="catalytic activity">
    <reaction evidence="9 10">
        <text>L-glutamyl-tRNA(Gln) + L-glutamine + ATP + H2O = L-glutaminyl-tRNA(Gln) + L-glutamate + ADP + phosphate + H(+)</text>
        <dbReference type="Rhea" id="RHEA:17521"/>
        <dbReference type="Rhea" id="RHEA-COMP:9681"/>
        <dbReference type="Rhea" id="RHEA-COMP:9684"/>
        <dbReference type="ChEBI" id="CHEBI:15377"/>
        <dbReference type="ChEBI" id="CHEBI:15378"/>
        <dbReference type="ChEBI" id="CHEBI:29985"/>
        <dbReference type="ChEBI" id="CHEBI:30616"/>
        <dbReference type="ChEBI" id="CHEBI:43474"/>
        <dbReference type="ChEBI" id="CHEBI:58359"/>
        <dbReference type="ChEBI" id="CHEBI:78520"/>
        <dbReference type="ChEBI" id="CHEBI:78521"/>
        <dbReference type="ChEBI" id="CHEBI:456216"/>
        <dbReference type="EC" id="6.3.5.7"/>
    </reaction>
</comment>
<comment type="subunit">
    <text evidence="2 10">Heterotrimer of A, B and C subunits.</text>
</comment>
<evidence type="ECO:0000256" key="1">
    <source>
        <dbReference type="ARBA" id="ARBA00008069"/>
    </source>
</evidence>
<evidence type="ECO:0000256" key="9">
    <source>
        <dbReference type="ARBA" id="ARBA00047407"/>
    </source>
</evidence>
<evidence type="ECO:0000256" key="2">
    <source>
        <dbReference type="ARBA" id="ARBA00011123"/>
    </source>
</evidence>
<sequence>MEIYDLTIHELHDKLKTGEVSAVEATSAMLDRIETVEPQIGSFITVAPEQALADAAAADRRIAAKDIDLLTGIPLALKDIFLTEGIRTTCGSKILNNFVPPYSATSFEKLKQAGAVLLGKLNQDEFAMGSSNESSAYGCTRNPWDQTRIPGGSSGGSAAAIAARQATATLGTDTGGSIRQPASHCGCVGLKPTYGRVSRYGVIAYASSLDQVGPLTRDVTDSAIMLAAVAGHDPKDSTSVDVAVPDYLAALTGTIKGLRIGLPKEYYIAGLDADVQSAMNSAIETYRRLGAEFVDISLPHTDYAVATYYLIATAEASSNLARYDGVRFGHRTENADNLLEMYCKSRSEGFGAEVKRRIMLGTYALSAGYYDAYYVKAQKVRTLIMRDFIQAFEGVDVILTPVAPTPAFRIGEKTNDPLQMYLSDIFTIPVNLAGTCGISVPAGFSADGLPIGLQLIGKPFGEETILRAAHAFEQATDWHMKRAPL</sequence>
<dbReference type="Proteomes" id="UP000784128">
    <property type="component" value="Unassembled WGS sequence"/>
</dbReference>
<feature type="active site" description="Charge relay system" evidence="10">
    <location>
        <position position="78"/>
    </location>
</feature>
<evidence type="ECO:0000256" key="8">
    <source>
        <dbReference type="ARBA" id="ARBA00022917"/>
    </source>
</evidence>
<keyword evidence="8 10" id="KW-0648">Protein biosynthesis</keyword>